<dbReference type="Gene3D" id="2.40.420.20">
    <property type="match status" value="1"/>
</dbReference>
<dbReference type="AlphaFoldDB" id="A0A7L4ZLC5"/>
<evidence type="ECO:0000259" key="5">
    <source>
        <dbReference type="Pfam" id="PF25973"/>
    </source>
</evidence>
<dbReference type="NCBIfam" id="TIGR01730">
    <property type="entry name" value="RND_mfp"/>
    <property type="match status" value="1"/>
</dbReference>
<gene>
    <name evidence="7" type="primary">czcB_2</name>
    <name evidence="7" type="ORF">IMCC3317_26560</name>
</gene>
<dbReference type="PANTHER" id="PTHR30469:SF15">
    <property type="entry name" value="HLYD FAMILY OF SECRETION PROTEINS"/>
    <property type="match status" value="1"/>
</dbReference>
<dbReference type="InterPro" id="IPR058648">
    <property type="entry name" value="HH_CzcB-like"/>
</dbReference>
<feature type="domain" description="YknX-like C-terminal permuted SH3-like" evidence="6">
    <location>
        <begin position="315"/>
        <end position="386"/>
    </location>
</feature>
<sequence length="390" mass="43212">MKKINTLILPIVLLLASCGGGTKKDVDTLISEKNIEAITEKRDALKVEKTELDAKIKKLSDAIEEVNPKEKHTLITVFTAKDTIFNHYLELQGNVDTKKNIVITPEMSGILTQVFVKEGQRVSKGQILARIDDGGMSQQLAQIQIQADLAKTTYERQKRLWDQKIGSELQFLQTKSAYEAQQQAVNQLKTQLGKTAVRAPFPGVVDDVITEQGSVVSAGQSQIIRIVNLRDMYIEAVIPEQYITSVTKGKKVEVHFPVLGKTMEAKIRQASDFIDPNNRTFKIEIGVPNKEGNIKPNLTAKLKINDYTSANAILIPQSIISENAEGEQYVYIAKDIKEKNAIAKRVIVQTGKTQGDFIEITNGLNDGDAVIKEGARSVKDGQEIKIITNN</sequence>
<evidence type="ECO:0000313" key="8">
    <source>
        <dbReference type="Proteomes" id="UP000464657"/>
    </source>
</evidence>
<keyword evidence="8" id="KW-1185">Reference proteome</keyword>
<feature type="domain" description="CzcB-like barrel-sandwich hybrid" evidence="5">
    <location>
        <begin position="101"/>
        <end position="220"/>
    </location>
</feature>
<evidence type="ECO:0000256" key="1">
    <source>
        <dbReference type="ARBA" id="ARBA00009477"/>
    </source>
</evidence>
<dbReference type="PROSITE" id="PS51257">
    <property type="entry name" value="PROKAR_LIPOPROTEIN"/>
    <property type="match status" value="1"/>
</dbReference>
<feature type="domain" description="CzcB-like alpha-helical hairpin" evidence="3">
    <location>
        <begin position="136"/>
        <end position="192"/>
    </location>
</feature>
<dbReference type="Pfam" id="PF25989">
    <property type="entry name" value="YknX_C"/>
    <property type="match status" value="1"/>
</dbReference>
<dbReference type="KEGG" id="kan:IMCC3317_26560"/>
<dbReference type="RefSeq" id="WP_160129918.1">
    <property type="nucleotide sequence ID" value="NZ_CP019288.1"/>
</dbReference>
<evidence type="ECO:0000259" key="4">
    <source>
        <dbReference type="Pfam" id="PF25954"/>
    </source>
</evidence>
<reference evidence="7 8" key="1">
    <citation type="journal article" date="2013" name="Int. J. Syst. Evol. Microbiol.">
        <title>Kordia antarctica sp. nov., isolated from Antarctic seawater.</title>
        <authorList>
            <person name="Baek K."/>
            <person name="Choi A."/>
            <person name="Kang I."/>
            <person name="Lee K."/>
            <person name="Cho J.C."/>
        </authorList>
    </citation>
    <scope>NUCLEOTIDE SEQUENCE [LARGE SCALE GENOMIC DNA]</scope>
    <source>
        <strain evidence="7 8">IMCC3317</strain>
    </source>
</reference>
<dbReference type="Pfam" id="PF25893">
    <property type="entry name" value="HH_CzcB"/>
    <property type="match status" value="1"/>
</dbReference>
<comment type="similarity">
    <text evidence="1">Belongs to the membrane fusion protein (MFP) (TC 8.A.1) family.</text>
</comment>
<dbReference type="InterPro" id="IPR058647">
    <property type="entry name" value="BSH_CzcB-like"/>
</dbReference>
<feature type="coiled-coil region" evidence="2">
    <location>
        <begin position="35"/>
        <end position="62"/>
    </location>
</feature>
<dbReference type="GO" id="GO:0015562">
    <property type="term" value="F:efflux transmembrane transporter activity"/>
    <property type="evidence" value="ECO:0007669"/>
    <property type="project" value="TreeGrafter"/>
</dbReference>
<dbReference type="Pfam" id="PF25973">
    <property type="entry name" value="BSH_CzcB"/>
    <property type="match status" value="1"/>
</dbReference>
<protein>
    <submittedName>
        <fullName evidence="7">Cobalt-zinc-cadmium resistance protein CzcB</fullName>
    </submittedName>
</protein>
<evidence type="ECO:0000259" key="3">
    <source>
        <dbReference type="Pfam" id="PF25893"/>
    </source>
</evidence>
<evidence type="ECO:0000259" key="6">
    <source>
        <dbReference type="Pfam" id="PF25989"/>
    </source>
</evidence>
<evidence type="ECO:0000313" key="7">
    <source>
        <dbReference type="EMBL" id="QHI37277.1"/>
    </source>
</evidence>
<dbReference type="Proteomes" id="UP000464657">
    <property type="component" value="Chromosome"/>
</dbReference>
<dbReference type="InterPro" id="IPR006143">
    <property type="entry name" value="RND_pump_MFP"/>
</dbReference>
<dbReference type="Gene3D" id="2.40.30.170">
    <property type="match status" value="1"/>
</dbReference>
<dbReference type="EMBL" id="CP019288">
    <property type="protein sequence ID" value="QHI37277.1"/>
    <property type="molecule type" value="Genomic_DNA"/>
</dbReference>
<dbReference type="OrthoDB" id="9806939at2"/>
<dbReference type="Gene3D" id="1.10.287.470">
    <property type="entry name" value="Helix hairpin bin"/>
    <property type="match status" value="1"/>
</dbReference>
<evidence type="ECO:0000256" key="2">
    <source>
        <dbReference type="SAM" id="Coils"/>
    </source>
</evidence>
<dbReference type="InterPro" id="IPR058792">
    <property type="entry name" value="Beta-barrel_RND_2"/>
</dbReference>
<keyword evidence="2" id="KW-0175">Coiled coil</keyword>
<organism evidence="7 8">
    <name type="scientific">Kordia antarctica</name>
    <dbReference type="NCBI Taxonomy" id="1218801"/>
    <lineage>
        <taxon>Bacteria</taxon>
        <taxon>Pseudomonadati</taxon>
        <taxon>Bacteroidota</taxon>
        <taxon>Flavobacteriia</taxon>
        <taxon>Flavobacteriales</taxon>
        <taxon>Flavobacteriaceae</taxon>
        <taxon>Kordia</taxon>
    </lineage>
</organism>
<feature type="domain" description="CusB-like beta-barrel" evidence="4">
    <location>
        <begin position="234"/>
        <end position="305"/>
    </location>
</feature>
<dbReference type="Pfam" id="PF25954">
    <property type="entry name" value="Beta-barrel_RND_2"/>
    <property type="match status" value="1"/>
</dbReference>
<dbReference type="Gene3D" id="2.40.50.100">
    <property type="match status" value="1"/>
</dbReference>
<dbReference type="GO" id="GO:1990281">
    <property type="term" value="C:efflux pump complex"/>
    <property type="evidence" value="ECO:0007669"/>
    <property type="project" value="TreeGrafter"/>
</dbReference>
<proteinExistence type="inferred from homology"/>
<accession>A0A7L4ZLC5</accession>
<dbReference type="SUPFAM" id="SSF111369">
    <property type="entry name" value="HlyD-like secretion proteins"/>
    <property type="match status" value="1"/>
</dbReference>
<dbReference type="PANTHER" id="PTHR30469">
    <property type="entry name" value="MULTIDRUG RESISTANCE PROTEIN MDTA"/>
    <property type="match status" value="1"/>
</dbReference>
<name>A0A7L4ZLC5_9FLAO</name>
<dbReference type="InterPro" id="IPR058637">
    <property type="entry name" value="YknX-like_C"/>
</dbReference>